<evidence type="ECO:0000259" key="2">
    <source>
        <dbReference type="SMART" id="SM00955"/>
    </source>
</evidence>
<dbReference type="GO" id="GO:0000175">
    <property type="term" value="F:3'-5'-RNA exonuclease activity"/>
    <property type="evidence" value="ECO:0007669"/>
    <property type="project" value="TreeGrafter"/>
</dbReference>
<dbReference type="Pfam" id="PF17849">
    <property type="entry name" value="OB_Dis3"/>
    <property type="match status" value="1"/>
</dbReference>
<dbReference type="PANTHER" id="PTHR23355:SF9">
    <property type="entry name" value="DIS3-LIKE EXONUCLEASE 2"/>
    <property type="match status" value="1"/>
</dbReference>
<dbReference type="GO" id="GO:0003723">
    <property type="term" value="F:RNA binding"/>
    <property type="evidence" value="ECO:0007669"/>
    <property type="project" value="InterPro"/>
</dbReference>
<feature type="domain" description="RNB" evidence="2">
    <location>
        <begin position="625"/>
        <end position="980"/>
    </location>
</feature>
<dbReference type="AlphaFoldDB" id="A0A9J6C7H4"/>
<gene>
    <name evidence="3" type="ORF">PVAND_007494</name>
</gene>
<proteinExistence type="inferred from homology"/>
<dbReference type="Pfam" id="PF00773">
    <property type="entry name" value="RNB"/>
    <property type="match status" value="1"/>
</dbReference>
<dbReference type="InterPro" id="IPR001900">
    <property type="entry name" value="RNase_II/R"/>
</dbReference>
<dbReference type="PANTHER" id="PTHR23355">
    <property type="entry name" value="RIBONUCLEASE"/>
    <property type="match status" value="1"/>
</dbReference>
<evidence type="ECO:0000313" key="3">
    <source>
        <dbReference type="EMBL" id="KAG5677763.1"/>
    </source>
</evidence>
<dbReference type="Gene3D" id="2.40.50.690">
    <property type="match status" value="1"/>
</dbReference>
<dbReference type="OrthoDB" id="372421at2759"/>
<sequence>MDEDGLHSKFDKLSINEFLIVPIAVNEYYFSLALNEVEAKIERVKSASKNIRLVQESPKKKKKKEDRMVEAIESCSGKLQNIKITVQNDQRKVKEKSISPMKKTKERSKEVNMFEQLKMLQAGKITANAIISSQNSPFRKAKKSETDATAEEKLETLVKSVENSPIAKVKREMSRNEKRAEIEALNRIIQEKIDRTIHRLDSIIDNKKENHNDLPKLKIYSTNIERNFVFSKTKIGETEIYRYSKEQMYYLQQFGTWEFVSRLLKLNICKTQFSPLDEFIMRLLESSNQERNELILKKAQEKNFISRKGFSDFTFLTPNFSSLQKSEQTTTAMVSSSNTIIKINESANIPDFVERFRLIAKSHNELNELVYNHEFGILFENAFKDQNVRKMAFDDVTKHLVETNQAYIVEGEIRVNQRNYQEAYVSLSNGMRDVCITNLILRKHAFHGDFVRVLVKNGNDTSSHSDQQESDIQSPDIIDNELIGEISFENRNFGCVLEIIEKRHSRRVLGSFTNFSNTKKNRKNLTFISRDTRIPNIIKVNSRTGIPEDVALTEKLLIAVEIFEWNYDQPYGRVVSIIGTKGQLKTENAAILQQNNLDPRPFDNNILNQLPSEPFVIPAREFEYREDLRSKCIFSIDPETARDLDDALSCEMLPNGNLEVGVHISDVSYFVKEDSDLDKIVREKATTIYLVDAVYHMLPEKLCLLCSLLPGADKMAYSVFFEMNPNTAEIYKTRYTRSIVNSCGKLSYDHAQMVIDKRDQNWSSIENEFPEIYNGFTVSDVAEVIVKLQKLAIVLRANRKANGALKIDQPKISFKFNKDDNRMETPVDFFKYPIKDSNRLIEEFMLLANISVATFINQNFPEVSLLRHHDPPSESAMKKLVKILSKHEVKLDVSSSAILSKSMENLIAFAKHPNGMNAAINLVVSKTMSRAKYFCSSFGGQESDFWHYALSIPIYTHFTSPIRRYADILVHRTLNAALGYEKLTTKTPDEIQQIATICNTQKYNAKIAGDDSSNLYFMHFIQSLKSKPMMAAVLGIYDFNLEVVLVETGHVIKIYYKNLQQTDNVIIKIFTDHSPPYVNFHLSDTQALMKIEFGMEILVQVEVLKDKLIINKIFYNT</sequence>
<protein>
    <recommendedName>
        <fullName evidence="2">RNB domain-containing protein</fullName>
    </recommendedName>
</protein>
<accession>A0A9J6C7H4</accession>
<dbReference type="PROSITE" id="PS01175">
    <property type="entry name" value="RIBONUCLEASE_II"/>
    <property type="match status" value="1"/>
</dbReference>
<dbReference type="SUPFAM" id="SSF50249">
    <property type="entry name" value="Nucleic acid-binding proteins"/>
    <property type="match status" value="2"/>
</dbReference>
<comment type="caution">
    <text evidence="3">The sequence shown here is derived from an EMBL/GenBank/DDBJ whole genome shotgun (WGS) entry which is preliminary data.</text>
</comment>
<dbReference type="InterPro" id="IPR022966">
    <property type="entry name" value="RNase_II/R_CS"/>
</dbReference>
<dbReference type="EMBL" id="JADBJN010000002">
    <property type="protein sequence ID" value="KAG5677763.1"/>
    <property type="molecule type" value="Genomic_DNA"/>
</dbReference>
<dbReference type="InterPro" id="IPR041505">
    <property type="entry name" value="Dis3_CSD2"/>
</dbReference>
<dbReference type="GO" id="GO:0010587">
    <property type="term" value="P:miRNA catabolic process"/>
    <property type="evidence" value="ECO:0007669"/>
    <property type="project" value="TreeGrafter"/>
</dbReference>
<evidence type="ECO:0000313" key="4">
    <source>
        <dbReference type="Proteomes" id="UP001107558"/>
    </source>
</evidence>
<comment type="similarity">
    <text evidence="1">Belongs to the RNR ribonuclease family.</text>
</comment>
<dbReference type="SMART" id="SM00955">
    <property type="entry name" value="RNB"/>
    <property type="match status" value="1"/>
</dbReference>
<keyword evidence="4" id="KW-1185">Reference proteome</keyword>
<dbReference type="InterPro" id="IPR050180">
    <property type="entry name" value="RNR_Ribonuclease"/>
</dbReference>
<dbReference type="GO" id="GO:0000932">
    <property type="term" value="C:P-body"/>
    <property type="evidence" value="ECO:0007669"/>
    <property type="project" value="TreeGrafter"/>
</dbReference>
<name>A0A9J6C7H4_POLVA</name>
<dbReference type="InterPro" id="IPR012340">
    <property type="entry name" value="NA-bd_OB-fold"/>
</dbReference>
<evidence type="ECO:0000256" key="1">
    <source>
        <dbReference type="RuleBase" id="RU003901"/>
    </source>
</evidence>
<dbReference type="Proteomes" id="UP001107558">
    <property type="component" value="Chromosome 2"/>
</dbReference>
<dbReference type="GO" id="GO:0006402">
    <property type="term" value="P:mRNA catabolic process"/>
    <property type="evidence" value="ECO:0007669"/>
    <property type="project" value="TreeGrafter"/>
</dbReference>
<reference evidence="3" key="1">
    <citation type="submission" date="2021-03" db="EMBL/GenBank/DDBJ databases">
        <title>Chromosome level genome of the anhydrobiotic midge Polypedilum vanderplanki.</title>
        <authorList>
            <person name="Yoshida Y."/>
            <person name="Kikawada T."/>
            <person name="Gusev O."/>
        </authorList>
    </citation>
    <scope>NUCLEOTIDE SEQUENCE</scope>
    <source>
        <strain evidence="3">NIAS01</strain>
        <tissue evidence="3">Whole body or cell culture</tissue>
    </source>
</reference>
<organism evidence="3 4">
    <name type="scientific">Polypedilum vanderplanki</name>
    <name type="common">Sleeping chironomid midge</name>
    <dbReference type="NCBI Taxonomy" id="319348"/>
    <lineage>
        <taxon>Eukaryota</taxon>
        <taxon>Metazoa</taxon>
        <taxon>Ecdysozoa</taxon>
        <taxon>Arthropoda</taxon>
        <taxon>Hexapoda</taxon>
        <taxon>Insecta</taxon>
        <taxon>Pterygota</taxon>
        <taxon>Neoptera</taxon>
        <taxon>Endopterygota</taxon>
        <taxon>Diptera</taxon>
        <taxon>Nematocera</taxon>
        <taxon>Chironomoidea</taxon>
        <taxon>Chironomidae</taxon>
        <taxon>Chironominae</taxon>
        <taxon>Polypedilum</taxon>
        <taxon>Polypedilum</taxon>
    </lineage>
</organism>